<reference evidence="3" key="1">
    <citation type="submission" date="2017-08" db="EMBL/GenBank/DDBJ databases">
        <authorList>
            <person name="Polle J.E."/>
            <person name="Barry K."/>
            <person name="Cushman J."/>
            <person name="Schmutz J."/>
            <person name="Tran D."/>
            <person name="Hathwaick L.T."/>
            <person name="Yim W.C."/>
            <person name="Jenkins J."/>
            <person name="Mckie-Krisberg Z.M."/>
            <person name="Prochnik S."/>
            <person name="Lindquist E."/>
            <person name="Dockter R.B."/>
            <person name="Adam C."/>
            <person name="Molina H."/>
            <person name="Bunkerborg J."/>
            <person name="Jin E."/>
            <person name="Buchheim M."/>
            <person name="Magnuson J."/>
        </authorList>
    </citation>
    <scope>NUCLEOTIDE SEQUENCE</scope>
    <source>
        <strain evidence="3">CCAP 19/18</strain>
    </source>
</reference>
<dbReference type="SUPFAM" id="SSF56235">
    <property type="entry name" value="N-terminal nucleophile aminohydrolases (Ntn hydrolases)"/>
    <property type="match status" value="1"/>
</dbReference>
<feature type="compositionally biased region" description="Basic and acidic residues" evidence="1">
    <location>
        <begin position="242"/>
        <end position="251"/>
    </location>
</feature>
<organism evidence="3 4">
    <name type="scientific">Dunaliella salina</name>
    <name type="common">Green alga</name>
    <name type="synonym">Protococcus salinus</name>
    <dbReference type="NCBI Taxonomy" id="3046"/>
    <lineage>
        <taxon>Eukaryota</taxon>
        <taxon>Viridiplantae</taxon>
        <taxon>Chlorophyta</taxon>
        <taxon>core chlorophytes</taxon>
        <taxon>Chlorophyceae</taxon>
        <taxon>CS clade</taxon>
        <taxon>Chlamydomonadales</taxon>
        <taxon>Dunaliellaceae</taxon>
        <taxon>Dunaliella</taxon>
    </lineage>
</organism>
<accession>A0ABQ7GP10</accession>
<feature type="compositionally biased region" description="Low complexity" evidence="1">
    <location>
        <begin position="332"/>
        <end position="349"/>
    </location>
</feature>
<dbReference type="Pfam" id="PF13537">
    <property type="entry name" value="GATase_7"/>
    <property type="match status" value="1"/>
</dbReference>
<dbReference type="EMBL" id="MU069663">
    <property type="protein sequence ID" value="KAF5836355.1"/>
    <property type="molecule type" value="Genomic_DNA"/>
</dbReference>
<feature type="region of interest" description="Disordered" evidence="1">
    <location>
        <begin position="369"/>
        <end position="404"/>
    </location>
</feature>
<evidence type="ECO:0000259" key="2">
    <source>
        <dbReference type="Pfam" id="PF13537"/>
    </source>
</evidence>
<keyword evidence="4" id="KW-1185">Reference proteome</keyword>
<name>A0ABQ7GP10_DUNSA</name>
<evidence type="ECO:0000256" key="1">
    <source>
        <dbReference type="SAM" id="MobiDB-lite"/>
    </source>
</evidence>
<comment type="caution">
    <text evidence="3">The sequence shown here is derived from an EMBL/GenBank/DDBJ whole genome shotgun (WGS) entry which is preliminary data.</text>
</comment>
<evidence type="ECO:0000313" key="4">
    <source>
        <dbReference type="Proteomes" id="UP000815325"/>
    </source>
</evidence>
<dbReference type="InterPro" id="IPR017932">
    <property type="entry name" value="GATase_2_dom"/>
</dbReference>
<feature type="region of interest" description="Disordered" evidence="1">
    <location>
        <begin position="210"/>
        <end position="349"/>
    </location>
</feature>
<feature type="domain" description="Glutamine amidotransferase type-2" evidence="2">
    <location>
        <begin position="107"/>
        <end position="172"/>
    </location>
</feature>
<gene>
    <name evidence="3" type="ORF">DUNSADRAFT_6042</name>
</gene>
<dbReference type="InterPro" id="IPR029055">
    <property type="entry name" value="Ntn_hydrolases_N"/>
</dbReference>
<sequence>MHMHTQAQVLQEELEFQVSAHPDARYTTLSCSGAGVVTMGDVATANTGKGLAAFQGTLTNLEDLSTTFKPNWGSETTVTAAQTAATTAAHKADGAPPPDPHAKPNAAEMVLWLYFQKGPSALSLLRGRFVTCVYDVQQMRVLAARDGTGVFPLFEAHTSKDSLMVSSSPEFLEGARDKITFEPGFFKYGWHAPPRRFDPAEFASHFAVDPRNPHHVHHRRSFEANQGILRRRSVDSAGSRRSSLDVAHHGDGGAASISRRKSLGDSHGHTSHVAHTPAGSHAQSQRNGSPRPWSGRRSMDHSGGGAHPTHSSPSHLRKSSKPGAPPLPPHSPSTTQHHSPGSHASGAAPAAATAAAAAAAAAAKGLGTGAGGGGRRGVGQQQAGQGGFHMEEHLNAKPFVPGGR</sequence>
<dbReference type="Proteomes" id="UP000815325">
    <property type="component" value="Unassembled WGS sequence"/>
</dbReference>
<dbReference type="Gene3D" id="3.60.20.10">
    <property type="entry name" value="Glutamine Phosphoribosylpyrophosphate, subunit 1, domain 1"/>
    <property type="match status" value="1"/>
</dbReference>
<evidence type="ECO:0000313" key="3">
    <source>
        <dbReference type="EMBL" id="KAF5836355.1"/>
    </source>
</evidence>
<proteinExistence type="predicted"/>
<protein>
    <recommendedName>
        <fullName evidence="2">Glutamine amidotransferase type-2 domain-containing protein</fullName>
    </recommendedName>
</protein>